<dbReference type="SUPFAM" id="SSF64484">
    <property type="entry name" value="beta and beta-prime subunits of DNA dependent RNA-polymerase"/>
    <property type="match status" value="1"/>
</dbReference>
<comment type="function">
    <text evidence="5">DNA-dependent RNA polymerase catalyzes the transcription of DNA into RNA using the four ribonucleoside triphosphates as substrates.</text>
</comment>
<dbReference type="InterPro" id="IPR012756">
    <property type="entry name" value="DNA-dir_RpoC2_beta_pp"/>
</dbReference>
<dbReference type="PANTHER" id="PTHR48443">
    <property type="entry name" value="DNA-DIRECTED RNA POLYMERASE SUBUNIT BETA"/>
    <property type="match status" value="1"/>
</dbReference>
<comment type="subcellular location">
    <subcellularLocation>
        <location evidence="5">Plastid</location>
        <location evidence="5">Chloroplast</location>
    </subcellularLocation>
</comment>
<dbReference type="GO" id="GO:0000428">
    <property type="term" value="C:DNA-directed RNA polymerase complex"/>
    <property type="evidence" value="ECO:0007669"/>
    <property type="project" value="UniProtKB-KW"/>
</dbReference>
<feature type="domain" description="RNA polymerase Rpb1" evidence="7">
    <location>
        <begin position="93"/>
        <end position="170"/>
    </location>
</feature>
<comment type="catalytic activity">
    <reaction evidence="5">
        <text>RNA(n) + a ribonucleoside 5'-triphosphate = RNA(n+1) + diphosphate</text>
        <dbReference type="Rhea" id="RHEA:21248"/>
        <dbReference type="Rhea" id="RHEA-COMP:14527"/>
        <dbReference type="Rhea" id="RHEA-COMP:17342"/>
        <dbReference type="ChEBI" id="CHEBI:33019"/>
        <dbReference type="ChEBI" id="CHEBI:61557"/>
        <dbReference type="ChEBI" id="CHEBI:140395"/>
        <dbReference type="EC" id="2.7.7.6"/>
    </reaction>
</comment>
<feature type="domain" description="RNA polymerase Rpb1" evidence="6">
    <location>
        <begin position="1225"/>
        <end position="1311"/>
    </location>
</feature>
<accession>A0A2H4G3G6</accession>
<dbReference type="EC" id="2.7.7.6" evidence="5"/>
<dbReference type="GO" id="GO:0006351">
    <property type="term" value="P:DNA-templated transcription"/>
    <property type="evidence" value="ECO:0007669"/>
    <property type="project" value="UniProtKB-UniRule"/>
</dbReference>
<dbReference type="HAMAP" id="MF_01324">
    <property type="entry name" value="RNApol_bact_RpoC2"/>
    <property type="match status" value="1"/>
</dbReference>
<dbReference type="InterPro" id="IPR007083">
    <property type="entry name" value="RNA_pol_Rpb1_4"/>
</dbReference>
<dbReference type="Pfam" id="PF04998">
    <property type="entry name" value="RNA_pol_Rpb1_5"/>
    <property type="match status" value="2"/>
</dbReference>
<dbReference type="InterPro" id="IPR007081">
    <property type="entry name" value="RNA_pol_Rpb1_5"/>
</dbReference>
<dbReference type="Gene3D" id="1.10.150.390">
    <property type="match status" value="1"/>
</dbReference>
<dbReference type="NCBIfam" id="TIGR02388">
    <property type="entry name" value="rpoC2_cyan"/>
    <property type="match status" value="1"/>
</dbReference>
<name>A0A2H4G3G6_NITHY</name>
<evidence type="ECO:0000313" key="8">
    <source>
        <dbReference type="EMBL" id="APP89488.1"/>
    </source>
</evidence>
<dbReference type="GO" id="GO:0009507">
    <property type="term" value="C:chloroplast"/>
    <property type="evidence" value="ECO:0007669"/>
    <property type="project" value="UniProtKB-SubCell"/>
</dbReference>
<dbReference type="Gene3D" id="1.10.1790.20">
    <property type="match status" value="1"/>
</dbReference>
<dbReference type="Pfam" id="PF05000">
    <property type="entry name" value="RNA_pol_Rpb1_4"/>
    <property type="match status" value="1"/>
</dbReference>
<keyword evidence="5" id="KW-0862">Zinc</keyword>
<sequence length="1403" mass="162036">MVQLKEIPFYNQVLDKGTVKQLIGRLVAHFGSIYTAYILDELKELGFEYATQAGISLGIDDLLISPSKKWLIQDAEQQAQASESHYKYGNLHAVEKLRQLIETWHTTSEYLKQEMNPNFRITDPLNPVHMMAFSGARGTTSQVHQLVGMRGLMSDPQGQIIDLPIQSNFREGLSLAEYIISCYGARKGVVDTAIRTSDSGYLTRRLVDVAQHVVVRKTDCKTTKCISIKPFVEKLGINLYVQQKLIGRVLADYIRIEKDSRCIASRNQDISVDLAIRLLAYNLTSIWVRSPLTCASTRWICQMCYGWSIGYRNLIEIGEAVGIIAAQSIGEPGTQLTLRTFHTGGVFTGDIAQQIRSPLNGIIEFPNSQIRSVRNRYGQPTFICLENIEIQVKGRNIHKFHIPAQSFLFVKNKQRVEAKQVIAEIRSTMRQSKEEINKNIHSELEGELFWNNNIYHYTNFSNNTSNYSNNKILNNRKYNSNISEIKTNNTVNYLNSFNKNINLNSIRYSQQNTHWFIPKTGHIWIFSGQVYKFHNIQNMFYQNQDEVSNNVDIAQKELLTYRGKRYNTTRTTYNSFFSAKKNIIDNVNVYGKIQKKIISSNYLNGIIFGFRILKEKTNFKNKKMSYTLENSLFSKKNKINIKLKLEIKNHSKIQNNDLLATFHNPSYKTYTAGMVKYNLNFLEVQVFNNLKVNKINKKKQTLSNEKIEIRPGQSLFLIPEEIYVIYKPFSFINVKNGQIIKEGTSICENIKCHSSGLVEIFKRNRNHYEISLRSGLVYYVKDVQNALEKDSKLISPGEKITENHISDKWVYLKYMKNDKGISFLFATPAKEYKVNYKNDLNHFFSLNTLYLKKKLNIEIFNYTPFQDGQKIKQNTGVELIRTSLIFKAENLVEQAEISWTKIKFQKRISYYFKINLIERTFSHHNSSKFNNSNFFIQGNKSINEAISGDSICYTSISTQNYGYIRTLSSKSRDNKNSFILLSASNQVEYPFSNNTHDSCLSVKQLFEKKIGLIGYIYYKNNEVNFVFYKKSLIQQNNEIILKLHNNEELSTHFFISWYIIDEHNSISSFWGIFNRLSQFENIESPVYFPILSNQCFYNLGRLLSKLEIKKLTKMQTELGQIISICKNHLIIRIGKPYLATYGAIVHPQNGGAINEGDTLITLTYERLKAGDIIQGLPKIEQLLEARRENIVELILNEYFLDCTTLLTKELGMYLGTIWAFQFSTWISLERSKLDLVFEIQKVYRSQGVYISDKHIEIIVRQMTSKVVILGDSMTDGFLPGELVEIPRARKTNRALKSIMFYKPILVGITRASLNTRSFISEASFQETTRVLTKAAIKGRIDWLKGLKENVILGRLIPAGTGCQETILQKLLILEKTEKLIKNRKDKNIKVGFCNLYYFLNFIF</sequence>
<protein>
    <recommendedName>
        <fullName evidence="5">DNA-directed RNA polymerase subunit beta''</fullName>
        <ecNumber evidence="5">2.7.7.6</ecNumber>
    </recommendedName>
    <alternativeName>
        <fullName evidence="5">PEP</fullName>
    </alternativeName>
    <alternativeName>
        <fullName evidence="5">Plastid-encoded RNA polymerase subunit beta''</fullName>
        <shortName evidence="5">RNA polymerase subunit beta''</shortName>
    </alternativeName>
</protein>
<evidence type="ECO:0000259" key="7">
    <source>
        <dbReference type="Pfam" id="PF05000"/>
    </source>
</evidence>
<evidence type="ECO:0000256" key="2">
    <source>
        <dbReference type="ARBA" id="ARBA00022679"/>
    </source>
</evidence>
<keyword evidence="8" id="KW-0934">Plastid</keyword>
<comment type="cofactor">
    <cofactor evidence="5">
        <name>Zn(2+)</name>
        <dbReference type="ChEBI" id="CHEBI:29105"/>
    </cofactor>
    <text evidence="5">Binds 1 Zn(2+) ion per subunit.</text>
</comment>
<keyword evidence="4 5" id="KW-0804">Transcription</keyword>
<keyword evidence="3 5" id="KW-0548">Nucleotidyltransferase</keyword>
<evidence type="ECO:0000259" key="6">
    <source>
        <dbReference type="Pfam" id="PF04998"/>
    </source>
</evidence>
<feature type="binding site" evidence="5">
    <location>
        <position position="304"/>
    </location>
    <ligand>
        <name>Zn(2+)</name>
        <dbReference type="ChEBI" id="CHEBI:29105"/>
    </ligand>
</feature>
<feature type="domain" description="RNA polymerase Rpb1" evidence="6">
    <location>
        <begin position="172"/>
        <end position="704"/>
    </location>
</feature>
<dbReference type="EMBL" id="KX306884">
    <property type="protein sequence ID" value="APP89488.1"/>
    <property type="molecule type" value="Genomic_DNA"/>
</dbReference>
<dbReference type="PANTHER" id="PTHR48443:SF1">
    <property type="entry name" value="DNA-DIRECTED RNA POLYMERASE SUBUNIT BETA"/>
    <property type="match status" value="1"/>
</dbReference>
<dbReference type="GO" id="GO:0008270">
    <property type="term" value="F:zinc ion binding"/>
    <property type="evidence" value="ECO:0007669"/>
    <property type="project" value="UniProtKB-UniRule"/>
</dbReference>
<dbReference type="GO" id="GO:0003899">
    <property type="term" value="F:DNA-directed RNA polymerase activity"/>
    <property type="evidence" value="ECO:0007669"/>
    <property type="project" value="UniProtKB-UniRule"/>
</dbReference>
<feature type="binding site" evidence="5">
    <location>
        <position position="294"/>
    </location>
    <ligand>
        <name>Zn(2+)</name>
        <dbReference type="ChEBI" id="CHEBI:29105"/>
    </ligand>
</feature>
<comment type="subunit">
    <text evidence="5">In plastids the minimal PEP RNA polymerase catalytic core is composed of four subunits: alpha, beta, beta', and beta''. When a (nuclear-encoded) sigma factor is associated with the core the holoenzyme is formed, which can initiate transcription.</text>
</comment>
<evidence type="ECO:0000256" key="4">
    <source>
        <dbReference type="ARBA" id="ARBA00023163"/>
    </source>
</evidence>
<dbReference type="InterPro" id="IPR042102">
    <property type="entry name" value="RNA_pol_Rpb1_3_sf"/>
</dbReference>
<dbReference type="GO" id="GO:0003677">
    <property type="term" value="F:DNA binding"/>
    <property type="evidence" value="ECO:0007669"/>
    <property type="project" value="UniProtKB-UniRule"/>
</dbReference>
<keyword evidence="2 5" id="KW-0808">Transferase</keyword>
<evidence type="ECO:0000256" key="1">
    <source>
        <dbReference type="ARBA" id="ARBA00022478"/>
    </source>
</evidence>
<dbReference type="Gene3D" id="1.10.132.30">
    <property type="match status" value="1"/>
</dbReference>
<evidence type="ECO:0000256" key="3">
    <source>
        <dbReference type="ARBA" id="ARBA00022695"/>
    </source>
</evidence>
<comment type="similarity">
    <text evidence="5">Belongs to the RNA polymerase beta' chain family. RpoC2 subfamily.</text>
</comment>
<geneLocation type="chloroplast" evidence="8"/>
<organism evidence="8">
    <name type="scientific">Nitella hyalina</name>
    <name type="common">Many-branched stonewort</name>
    <dbReference type="NCBI Taxonomy" id="181804"/>
    <lineage>
        <taxon>Eukaryota</taxon>
        <taxon>Viridiplantae</taxon>
        <taxon>Streptophyta</taxon>
        <taxon>Charophyceae</taxon>
        <taxon>Charales</taxon>
        <taxon>Characeae</taxon>
        <taxon>Nitella</taxon>
    </lineage>
</organism>
<feature type="binding site" evidence="5">
    <location>
        <position position="301"/>
    </location>
    <ligand>
        <name>Zn(2+)</name>
        <dbReference type="ChEBI" id="CHEBI:29105"/>
    </ligand>
</feature>
<keyword evidence="5" id="KW-0479">Metal-binding</keyword>
<dbReference type="Gene3D" id="2.40.50.100">
    <property type="match status" value="1"/>
</dbReference>
<dbReference type="CDD" id="cd02655">
    <property type="entry name" value="RNAP_beta'_C"/>
    <property type="match status" value="1"/>
</dbReference>
<feature type="binding site" evidence="5">
    <location>
        <position position="220"/>
    </location>
    <ligand>
        <name>Zn(2+)</name>
        <dbReference type="ChEBI" id="CHEBI:29105"/>
    </ligand>
</feature>
<proteinExistence type="inferred from homology"/>
<gene>
    <name evidence="5 8" type="primary">rpoC2</name>
</gene>
<evidence type="ECO:0000256" key="5">
    <source>
        <dbReference type="HAMAP-Rule" id="MF_01324"/>
    </source>
</evidence>
<keyword evidence="8" id="KW-0150">Chloroplast</keyword>
<reference evidence="8" key="1">
    <citation type="submission" date="2016-05" db="EMBL/GenBank/DDBJ databases">
        <authorList>
            <person name="Lavstsen T."/>
            <person name="Jespersen J.S."/>
        </authorList>
    </citation>
    <scope>NUCLEOTIDE SEQUENCE</scope>
</reference>
<dbReference type="Gene3D" id="1.10.274.100">
    <property type="entry name" value="RNA polymerase Rpb1, domain 3"/>
    <property type="match status" value="1"/>
</dbReference>
<dbReference type="InterPro" id="IPR038120">
    <property type="entry name" value="Rpb1_funnel_sf"/>
</dbReference>
<keyword evidence="1 5" id="KW-0240">DNA-directed RNA polymerase</keyword>